<dbReference type="Gene3D" id="3.30.710.10">
    <property type="entry name" value="Potassium Channel Kv1.1, Chain A"/>
    <property type="match status" value="1"/>
</dbReference>
<dbReference type="PANTHER" id="PTHR22744:SF17">
    <property type="entry name" value="BTB DOMAIN-CONTAINING PROTEIN"/>
    <property type="match status" value="1"/>
</dbReference>
<sequence>MKNFSNESLNTRFGINNNNFPVNIILMQPTTSHETFLDGSDYVDFESSSRSRNWPISVGEKTFFVDPIIFSRNSDYFRILMENKSFLEGAIGLLTIHDESPEDIYTLITAISPNCLGLYPDSINERNVCTVLRLCDKYLMPNLKRNCIDYLIEYHPVSQAVSEVFFLFYQLCFSLNSEYDHDVVLADVAVDTMFVCLVELCSPTNITEFTRLLFDLQKKGGSAKDIKNVKRVADAVFHGGALFRHRISFNEEVQGLGCHQCSMLPPIRQSRSKNRKPFVLSLCKSCNREVCVHCRRKLCQRLFEEWINELRS</sequence>
<evidence type="ECO:0000313" key="3">
    <source>
        <dbReference type="Proteomes" id="UP000005237"/>
    </source>
</evidence>
<reference evidence="3" key="1">
    <citation type="submission" date="2010-08" db="EMBL/GenBank/DDBJ databases">
        <authorList>
            <consortium name="Caenorhabditis japonica Sequencing Consortium"/>
            <person name="Wilson R.K."/>
        </authorList>
    </citation>
    <scope>NUCLEOTIDE SEQUENCE [LARGE SCALE GENOMIC DNA]</scope>
    <source>
        <strain evidence="3">DF5081</strain>
    </source>
</reference>
<evidence type="ECO:0000259" key="1">
    <source>
        <dbReference type="Pfam" id="PF00651"/>
    </source>
</evidence>
<proteinExistence type="predicted"/>
<dbReference type="InterPro" id="IPR011333">
    <property type="entry name" value="SKP1/BTB/POZ_sf"/>
</dbReference>
<protein>
    <submittedName>
        <fullName evidence="2">BTB domain-containing protein</fullName>
    </submittedName>
</protein>
<feature type="domain" description="BTB" evidence="1">
    <location>
        <begin position="56"/>
        <end position="153"/>
    </location>
</feature>
<evidence type="ECO:0000313" key="2">
    <source>
        <dbReference type="EnsemblMetazoa" id="CJA04239.1"/>
    </source>
</evidence>
<organism evidence="2 3">
    <name type="scientific">Caenorhabditis japonica</name>
    <dbReference type="NCBI Taxonomy" id="281687"/>
    <lineage>
        <taxon>Eukaryota</taxon>
        <taxon>Metazoa</taxon>
        <taxon>Ecdysozoa</taxon>
        <taxon>Nematoda</taxon>
        <taxon>Chromadorea</taxon>
        <taxon>Rhabditida</taxon>
        <taxon>Rhabditina</taxon>
        <taxon>Rhabditomorpha</taxon>
        <taxon>Rhabditoidea</taxon>
        <taxon>Rhabditidae</taxon>
        <taxon>Peloderinae</taxon>
        <taxon>Caenorhabditis</taxon>
    </lineage>
</organism>
<reference evidence="2" key="2">
    <citation type="submission" date="2022-06" db="UniProtKB">
        <authorList>
            <consortium name="EnsemblMetazoa"/>
        </authorList>
    </citation>
    <scope>IDENTIFICATION</scope>
    <source>
        <strain evidence="2">DF5081</strain>
    </source>
</reference>
<dbReference type="Proteomes" id="UP000005237">
    <property type="component" value="Unassembled WGS sequence"/>
</dbReference>
<dbReference type="InterPro" id="IPR000210">
    <property type="entry name" value="BTB/POZ_dom"/>
</dbReference>
<dbReference type="Pfam" id="PF00651">
    <property type="entry name" value="BTB"/>
    <property type="match status" value="1"/>
</dbReference>
<dbReference type="AlphaFoldDB" id="A0A8R1DK05"/>
<keyword evidence="3" id="KW-1185">Reference proteome</keyword>
<dbReference type="SUPFAM" id="SSF54695">
    <property type="entry name" value="POZ domain"/>
    <property type="match status" value="1"/>
</dbReference>
<dbReference type="PANTHER" id="PTHR22744">
    <property type="entry name" value="HELIX LOOP HELIX PROTEIN 21-RELATED"/>
    <property type="match status" value="1"/>
</dbReference>
<accession>A0A8R1DK05</accession>
<name>A0A8R1DK05_CAEJA</name>
<dbReference type="EnsemblMetazoa" id="CJA04239.1">
    <property type="protein sequence ID" value="CJA04239.1"/>
    <property type="gene ID" value="WBGene00123442"/>
</dbReference>